<comment type="subcellular location">
    <subcellularLocation>
        <location evidence="2">Cytoplasm</location>
        <location evidence="2">Cytosol</location>
    </subcellularLocation>
    <subcellularLocation>
        <location evidence="1">Nucleus</location>
    </subcellularLocation>
</comment>
<comment type="similarity">
    <text evidence="3">Belongs to the protein-tyrosine phosphatase family. Non-receptor class dual specificity subfamily.</text>
</comment>
<dbReference type="CDD" id="cd14504">
    <property type="entry name" value="DUSP23"/>
    <property type="match status" value="1"/>
</dbReference>
<dbReference type="InterPro" id="IPR003595">
    <property type="entry name" value="Tyr_Pase_cat"/>
</dbReference>
<dbReference type="InterPro" id="IPR016130">
    <property type="entry name" value="Tyr_Pase_AS"/>
</dbReference>
<keyword evidence="7" id="KW-0378">Hydrolase</keyword>
<dbReference type="InterPro" id="IPR020422">
    <property type="entry name" value="TYR_PHOSPHATASE_DUAL_dom"/>
</dbReference>
<comment type="caution">
    <text evidence="18">The sequence shown here is derived from an EMBL/GenBank/DDBJ whole genome shotgun (WGS) entry which is preliminary data.</text>
</comment>
<dbReference type="OrthoDB" id="19045at2759"/>
<keyword evidence="8" id="KW-0904">Protein phosphatase</keyword>
<evidence type="ECO:0000256" key="4">
    <source>
        <dbReference type="ARBA" id="ARBA00013064"/>
    </source>
</evidence>
<keyword evidence="6" id="KW-0963">Cytoplasm</keyword>
<keyword evidence="15" id="KW-0175">Coiled coil</keyword>
<dbReference type="EC" id="3.1.3.16" evidence="5"/>
<keyword evidence="9" id="KW-0539">Nucleus</keyword>
<evidence type="ECO:0000256" key="9">
    <source>
        <dbReference type="ARBA" id="ARBA00023242"/>
    </source>
</evidence>
<evidence type="ECO:0000256" key="13">
    <source>
        <dbReference type="ARBA" id="ARBA00068789"/>
    </source>
</evidence>
<feature type="domain" description="Tyrosine specific protein phosphatases" evidence="17">
    <location>
        <begin position="92"/>
        <end position="160"/>
    </location>
</feature>
<evidence type="ECO:0000256" key="8">
    <source>
        <dbReference type="ARBA" id="ARBA00022912"/>
    </source>
</evidence>
<dbReference type="InterPro" id="IPR029021">
    <property type="entry name" value="Prot-tyrosine_phosphatase-like"/>
</dbReference>
<evidence type="ECO:0000256" key="10">
    <source>
        <dbReference type="ARBA" id="ARBA00047761"/>
    </source>
</evidence>
<evidence type="ECO:0000256" key="7">
    <source>
        <dbReference type="ARBA" id="ARBA00022801"/>
    </source>
</evidence>
<dbReference type="FunFam" id="3.90.190.10:FF:000063">
    <property type="entry name" value="Dual specificity phosphatase 23"/>
    <property type="match status" value="1"/>
</dbReference>
<comment type="catalytic activity">
    <reaction evidence="10">
        <text>O-phospho-L-seryl-[protein] + H2O = L-seryl-[protein] + phosphate</text>
        <dbReference type="Rhea" id="RHEA:20629"/>
        <dbReference type="Rhea" id="RHEA-COMP:9863"/>
        <dbReference type="Rhea" id="RHEA-COMP:11604"/>
        <dbReference type="ChEBI" id="CHEBI:15377"/>
        <dbReference type="ChEBI" id="CHEBI:29999"/>
        <dbReference type="ChEBI" id="CHEBI:43474"/>
        <dbReference type="ChEBI" id="CHEBI:83421"/>
        <dbReference type="EC" id="3.1.3.16"/>
    </reaction>
</comment>
<dbReference type="PROSITE" id="PS50054">
    <property type="entry name" value="TYR_PHOSPHATASE_DUAL"/>
    <property type="match status" value="1"/>
</dbReference>
<dbReference type="PANTHER" id="PTHR23339">
    <property type="entry name" value="TYROSINE SPECIFIC PROTEIN PHOSPHATASE AND DUAL SPECIFICITY PROTEIN PHOSPHATASE"/>
    <property type="match status" value="1"/>
</dbReference>
<evidence type="ECO:0000256" key="12">
    <source>
        <dbReference type="ARBA" id="ARBA00053915"/>
    </source>
</evidence>
<dbReference type="EMBL" id="CAKXAJ010025994">
    <property type="protein sequence ID" value="CAH2249208.1"/>
    <property type="molecule type" value="Genomic_DNA"/>
</dbReference>
<keyword evidence="19" id="KW-1185">Reference proteome</keyword>
<protein>
    <recommendedName>
        <fullName evidence="13">Dual specificity protein phosphatase 23</fullName>
        <ecNumber evidence="5">3.1.3.16</ecNumber>
        <ecNumber evidence="4">3.1.3.48</ecNumber>
    </recommendedName>
    <alternativeName>
        <fullName evidence="14">Low molecular mass dual specificity phosphatase 3</fullName>
    </alternativeName>
</protein>
<sequence length="248" mass="29022">MAQQVEAKEEIKQPIEVEEALYPPYNFSWLVENKIAGMGCPQSVANLNYLADVGINHLITLSPEKIPPILECTRKLKWTEIRIKEFAAPTLRQIIKFIEICERADINGHIIGVHCRHGRGRTGTLLACYLVKFKNMTPERAVMTVRVQRPGSCETHDQEKIVCHYHDCIKGTINKTDYRLVDDKLYFDISMKYMYPDEEKQKKEESDTIEELMKKIDATKLEELIRKEELEERRKRSKAMVIHHKIYF</sequence>
<gene>
    <name evidence="18" type="primary">jg21747</name>
    <name evidence="18" type="ORF">PAEG_LOCUS21873</name>
</gene>
<evidence type="ECO:0000256" key="6">
    <source>
        <dbReference type="ARBA" id="ARBA00022490"/>
    </source>
</evidence>
<evidence type="ECO:0000256" key="1">
    <source>
        <dbReference type="ARBA" id="ARBA00004123"/>
    </source>
</evidence>
<proteinExistence type="inferred from homology"/>
<reference evidence="18" key="1">
    <citation type="submission" date="2022-03" db="EMBL/GenBank/DDBJ databases">
        <authorList>
            <person name="Lindestad O."/>
        </authorList>
    </citation>
    <scope>NUCLEOTIDE SEQUENCE</scope>
</reference>
<evidence type="ECO:0000313" key="19">
    <source>
        <dbReference type="Proteomes" id="UP000838756"/>
    </source>
</evidence>
<dbReference type="AlphaFoldDB" id="A0A8S4S7V8"/>
<feature type="domain" description="Tyrosine-protein phosphatase" evidence="16">
    <location>
        <begin position="26"/>
        <end position="174"/>
    </location>
</feature>
<comment type="catalytic activity">
    <reaction evidence="11">
        <text>O-phospho-L-threonyl-[protein] + H2O = L-threonyl-[protein] + phosphate</text>
        <dbReference type="Rhea" id="RHEA:47004"/>
        <dbReference type="Rhea" id="RHEA-COMP:11060"/>
        <dbReference type="Rhea" id="RHEA-COMP:11605"/>
        <dbReference type="ChEBI" id="CHEBI:15377"/>
        <dbReference type="ChEBI" id="CHEBI:30013"/>
        <dbReference type="ChEBI" id="CHEBI:43474"/>
        <dbReference type="ChEBI" id="CHEBI:61977"/>
        <dbReference type="EC" id="3.1.3.16"/>
    </reaction>
</comment>
<evidence type="ECO:0000256" key="3">
    <source>
        <dbReference type="ARBA" id="ARBA00008601"/>
    </source>
</evidence>
<dbReference type="SUPFAM" id="SSF52799">
    <property type="entry name" value="(Phosphotyrosine protein) phosphatases II"/>
    <property type="match status" value="1"/>
</dbReference>
<evidence type="ECO:0000256" key="14">
    <source>
        <dbReference type="ARBA" id="ARBA00081937"/>
    </source>
</evidence>
<evidence type="ECO:0000313" key="18">
    <source>
        <dbReference type="EMBL" id="CAH2249208.1"/>
    </source>
</evidence>
<dbReference type="Gene3D" id="3.90.190.10">
    <property type="entry name" value="Protein tyrosine phosphatase superfamily"/>
    <property type="match status" value="1"/>
</dbReference>
<feature type="coiled-coil region" evidence="15">
    <location>
        <begin position="195"/>
        <end position="222"/>
    </location>
</feature>
<evidence type="ECO:0000256" key="11">
    <source>
        <dbReference type="ARBA" id="ARBA00048336"/>
    </source>
</evidence>
<dbReference type="EC" id="3.1.3.48" evidence="4"/>
<dbReference type="SMART" id="SM00404">
    <property type="entry name" value="PTPc_motif"/>
    <property type="match status" value="1"/>
</dbReference>
<name>A0A8S4S7V8_9NEOP</name>
<dbReference type="PROSITE" id="PS50056">
    <property type="entry name" value="TYR_PHOSPHATASE_2"/>
    <property type="match status" value="1"/>
</dbReference>
<dbReference type="PROSITE" id="PS00383">
    <property type="entry name" value="TYR_PHOSPHATASE_1"/>
    <property type="match status" value="1"/>
</dbReference>
<dbReference type="InterPro" id="IPR050561">
    <property type="entry name" value="PTP"/>
</dbReference>
<comment type="function">
    <text evidence="12">Protein phosphatase that mediates dephosphorylation of proteins phosphorylated on Tyr and Ser/Thr residues. In vitro, it can dephosphorylate p44-ERK1 (MAPK3) but not p54 SAPK-beta (MAPK10) in vitro. Able to enhance activation of JNK and p38 (MAPK14).</text>
</comment>
<dbReference type="GO" id="GO:0005829">
    <property type="term" value="C:cytosol"/>
    <property type="evidence" value="ECO:0007669"/>
    <property type="project" value="UniProtKB-SubCell"/>
</dbReference>
<evidence type="ECO:0000259" key="16">
    <source>
        <dbReference type="PROSITE" id="PS50054"/>
    </source>
</evidence>
<evidence type="ECO:0000256" key="5">
    <source>
        <dbReference type="ARBA" id="ARBA00013081"/>
    </source>
</evidence>
<dbReference type="GO" id="GO:0004725">
    <property type="term" value="F:protein tyrosine phosphatase activity"/>
    <property type="evidence" value="ECO:0007669"/>
    <property type="project" value="UniProtKB-EC"/>
</dbReference>
<evidence type="ECO:0000259" key="17">
    <source>
        <dbReference type="PROSITE" id="PS50056"/>
    </source>
</evidence>
<organism evidence="18 19">
    <name type="scientific">Pararge aegeria aegeria</name>
    <dbReference type="NCBI Taxonomy" id="348720"/>
    <lineage>
        <taxon>Eukaryota</taxon>
        <taxon>Metazoa</taxon>
        <taxon>Ecdysozoa</taxon>
        <taxon>Arthropoda</taxon>
        <taxon>Hexapoda</taxon>
        <taxon>Insecta</taxon>
        <taxon>Pterygota</taxon>
        <taxon>Neoptera</taxon>
        <taxon>Endopterygota</taxon>
        <taxon>Lepidoptera</taxon>
        <taxon>Glossata</taxon>
        <taxon>Ditrysia</taxon>
        <taxon>Papilionoidea</taxon>
        <taxon>Nymphalidae</taxon>
        <taxon>Satyrinae</taxon>
        <taxon>Satyrini</taxon>
        <taxon>Parargina</taxon>
        <taxon>Pararge</taxon>
    </lineage>
</organism>
<evidence type="ECO:0000256" key="2">
    <source>
        <dbReference type="ARBA" id="ARBA00004514"/>
    </source>
</evidence>
<dbReference type="InterPro" id="IPR057023">
    <property type="entry name" value="PTP-SAK"/>
</dbReference>
<evidence type="ECO:0000256" key="15">
    <source>
        <dbReference type="SAM" id="Coils"/>
    </source>
</evidence>
<dbReference type="Proteomes" id="UP000838756">
    <property type="component" value="Unassembled WGS sequence"/>
</dbReference>
<dbReference type="InterPro" id="IPR000387">
    <property type="entry name" value="Tyr_Pase_dom"/>
</dbReference>
<dbReference type="Pfam" id="PF22784">
    <property type="entry name" value="PTP-SAK"/>
    <property type="match status" value="1"/>
</dbReference>
<dbReference type="GO" id="GO:0005634">
    <property type="term" value="C:nucleus"/>
    <property type="evidence" value="ECO:0007669"/>
    <property type="project" value="UniProtKB-SubCell"/>
</dbReference>
<accession>A0A8S4S7V8</accession>
<dbReference type="GO" id="GO:0004722">
    <property type="term" value="F:protein serine/threonine phosphatase activity"/>
    <property type="evidence" value="ECO:0007669"/>
    <property type="project" value="UniProtKB-EC"/>
</dbReference>